<protein>
    <recommendedName>
        <fullName evidence="2">CSC1/OSCA1-like 7TM region domain-containing protein</fullName>
    </recommendedName>
</protein>
<proteinExistence type="predicted"/>
<feature type="transmembrane region" description="Helical" evidence="1">
    <location>
        <begin position="374"/>
        <end position="399"/>
    </location>
</feature>
<feature type="transmembrane region" description="Helical" evidence="1">
    <location>
        <begin position="6"/>
        <end position="23"/>
    </location>
</feature>
<feature type="transmembrane region" description="Helical" evidence="1">
    <location>
        <begin position="455"/>
        <end position="478"/>
    </location>
</feature>
<dbReference type="AlphaFoldDB" id="A0AAU9JBT4"/>
<dbReference type="InterPro" id="IPR045122">
    <property type="entry name" value="Csc1-like"/>
</dbReference>
<dbReference type="PANTHER" id="PTHR13018:SF5">
    <property type="entry name" value="RE44586P"/>
    <property type="match status" value="1"/>
</dbReference>
<gene>
    <name evidence="3" type="ORF">BSTOLATCC_MIC34061</name>
</gene>
<keyword evidence="1" id="KW-0472">Membrane</keyword>
<feature type="transmembrane region" description="Helical" evidence="1">
    <location>
        <begin position="651"/>
        <end position="670"/>
    </location>
</feature>
<feature type="transmembrane region" description="Helical" evidence="1">
    <location>
        <begin position="419"/>
        <end position="443"/>
    </location>
</feature>
<keyword evidence="1" id="KW-1133">Transmembrane helix</keyword>
<comment type="caution">
    <text evidence="3">The sequence shown here is derived from an EMBL/GenBank/DDBJ whole genome shotgun (WGS) entry which is preliminary data.</text>
</comment>
<name>A0AAU9JBT4_9CILI</name>
<organism evidence="3 4">
    <name type="scientific">Blepharisma stoltei</name>
    <dbReference type="NCBI Taxonomy" id="1481888"/>
    <lineage>
        <taxon>Eukaryota</taxon>
        <taxon>Sar</taxon>
        <taxon>Alveolata</taxon>
        <taxon>Ciliophora</taxon>
        <taxon>Postciliodesmatophora</taxon>
        <taxon>Heterotrichea</taxon>
        <taxon>Heterotrichida</taxon>
        <taxon>Blepharismidae</taxon>
        <taxon>Blepharisma</taxon>
    </lineage>
</organism>
<evidence type="ECO:0000313" key="3">
    <source>
        <dbReference type="EMBL" id="CAG9323411.1"/>
    </source>
</evidence>
<dbReference type="GO" id="GO:0005886">
    <property type="term" value="C:plasma membrane"/>
    <property type="evidence" value="ECO:0007669"/>
    <property type="project" value="TreeGrafter"/>
</dbReference>
<feature type="transmembrane region" description="Helical" evidence="1">
    <location>
        <begin position="81"/>
        <end position="103"/>
    </location>
</feature>
<evidence type="ECO:0000256" key="1">
    <source>
        <dbReference type="SAM" id="Phobius"/>
    </source>
</evidence>
<keyword evidence="1" id="KW-0812">Transmembrane</keyword>
<feature type="domain" description="CSC1/OSCA1-like 7TM region" evidence="2">
    <location>
        <begin position="370"/>
        <end position="644"/>
    </location>
</feature>
<dbReference type="EMBL" id="CAJZBQ010000034">
    <property type="protein sequence ID" value="CAG9323411.1"/>
    <property type="molecule type" value="Genomic_DNA"/>
</dbReference>
<evidence type="ECO:0000313" key="4">
    <source>
        <dbReference type="Proteomes" id="UP001162131"/>
    </source>
</evidence>
<dbReference type="Pfam" id="PF02714">
    <property type="entry name" value="RSN1_7TM"/>
    <property type="match status" value="1"/>
</dbReference>
<feature type="transmembrane region" description="Helical" evidence="1">
    <location>
        <begin position="625"/>
        <end position="645"/>
    </location>
</feature>
<evidence type="ECO:0000259" key="2">
    <source>
        <dbReference type="Pfam" id="PF02714"/>
    </source>
</evidence>
<dbReference type="InterPro" id="IPR003864">
    <property type="entry name" value="CSC1/OSCA1-like_7TM"/>
</dbReference>
<accession>A0AAU9JBT4</accession>
<dbReference type="GO" id="GO:0005227">
    <property type="term" value="F:calcium-activated cation channel activity"/>
    <property type="evidence" value="ECO:0007669"/>
    <property type="project" value="InterPro"/>
</dbReference>
<feature type="transmembrane region" description="Helical" evidence="1">
    <location>
        <begin position="565"/>
        <end position="598"/>
    </location>
</feature>
<keyword evidence="4" id="KW-1185">Reference proteome</keyword>
<feature type="transmembrane region" description="Helical" evidence="1">
    <location>
        <begin position="123"/>
        <end position="146"/>
    </location>
</feature>
<dbReference type="Proteomes" id="UP001162131">
    <property type="component" value="Unassembled WGS sequence"/>
</dbReference>
<reference evidence="3" key="1">
    <citation type="submission" date="2021-09" db="EMBL/GenBank/DDBJ databases">
        <authorList>
            <consortium name="AG Swart"/>
            <person name="Singh M."/>
            <person name="Singh A."/>
            <person name="Seah K."/>
            <person name="Emmerich C."/>
        </authorList>
    </citation>
    <scope>NUCLEOTIDE SEQUENCE</scope>
    <source>
        <strain evidence="3">ATCC30299</strain>
    </source>
</reference>
<sequence length="712" mass="82340">MIVGTLWLIFLNTGIFSIGIIFWNRLWIRRFGIQIPGISEKFSSVGQVISHFSPILWNFDESYWIEYTGVEGYIYLLFQRYMISLLFIFTMISLFAAIPATFTNTTEEFTLMSTSSPTNMSSYTTWFQVGMVYLFSSAVFMMVFMLKKRVGTMLQEKAKERSHEKDHEWLKLRTVHVRGLDISDRSGEALATQMNSFLKDRGGRVVEVVLFPDFQKLIKLEIDREKTILMKNLFESDYPPPPVRCLPRAALNHEHYLLELDEIEKEIQEATMTPYWNSGHAVIAFNSLESVEKVLYHYRPSLRKTILLGLSNIIEKWKGLQRLRAFSATFERFPDDKDAAHKDIVVTRAVDPYDLIWVNVGGTRGFYFFRRVGVLFLAVLVLLFLSTPAALLAELKSIIGTDAQWFDNLPEPVENLVQAYFPSLFIIMLNQVLLVLIDISAYMERHYCHTDVQSSILNVSVVYLSLNMLIIPGVTLAATKSLVKILQDREYLLADILGELHLADSGAFFINVLLQKATYSCMFYLLRGPEIGMNYFSIWLGYQTRKDLNEHDKWRRDESQVFQYGYFYALMLTSFGIVMTFCSSVPLVIPAGLFFFFLKHSVDSFNLLCVHGKEIHGEGRLLRSVIFYASLFVLFYQISMIGFFALNELRIHSFLVFILLMGSILVALMISGRLYDIEKDDDEYYASIREDNEDTKHQWRKLYAHPLAISHI</sequence>
<dbReference type="PANTHER" id="PTHR13018">
    <property type="entry name" value="PROBABLE MEMBRANE PROTEIN DUF221-RELATED"/>
    <property type="match status" value="1"/>
</dbReference>